<dbReference type="EMBL" id="CAJVPI010002482">
    <property type="protein sequence ID" value="CAG8644114.1"/>
    <property type="molecule type" value="Genomic_DNA"/>
</dbReference>
<accession>A0A9N9DMR5</accession>
<evidence type="ECO:0000313" key="3">
    <source>
        <dbReference type="EMBL" id="CAG8644114.1"/>
    </source>
</evidence>
<protein>
    <submittedName>
        <fullName evidence="3">10327_t:CDS:1</fullName>
    </submittedName>
</protein>
<dbReference type="Pfam" id="PF18758">
    <property type="entry name" value="KDZ"/>
    <property type="match status" value="1"/>
</dbReference>
<dbReference type="Pfam" id="PF18803">
    <property type="entry name" value="CxC2"/>
    <property type="match status" value="1"/>
</dbReference>
<gene>
    <name evidence="3" type="ORF">PBRASI_LOCUS9935</name>
</gene>
<dbReference type="PANTHER" id="PTHR33096">
    <property type="entry name" value="CXC2 DOMAIN-CONTAINING PROTEIN"/>
    <property type="match status" value="1"/>
</dbReference>
<evidence type="ECO:0000256" key="1">
    <source>
        <dbReference type="SAM" id="MobiDB-lite"/>
    </source>
</evidence>
<keyword evidence="4" id="KW-1185">Reference proteome</keyword>
<name>A0A9N9DMR5_9GLOM</name>
<dbReference type="PANTHER" id="PTHR33096:SF1">
    <property type="entry name" value="CXC1-LIKE CYSTEINE CLUSTER ASSOCIATED WITH KDZ TRANSPOSASES DOMAIN-CONTAINING PROTEIN"/>
    <property type="match status" value="1"/>
</dbReference>
<sequence>MVTSSSSSGIDPQVTKEDARKIRSLVKSSSHQTIQESFEDSEHSQTLMDIESSDPDYIEPSDEPLTNLLEMVERQKNSYRERMNQLHANWKHLIPSVINFDIQNQTMSFADTCKFCEEPATIRCLECGGTTFCVSHANEYHGSANWYHFFEQWRNTEYGSLFVEYDRGTIVLPKQCLCSATFFDAKKIIVQTLYGQQHVVIEVCTCTDFITTLLHNKLWPATPVSPELAFTYDVMQVYSKLKHYCAVNAKDFCRMLRTTARNTTNYASTDVYRRFFIASRLFDFKEHSIKHWLFLPERLREFTAEEVGLTGKTVCPACFKNENGRYFAMADVCFGCNQKASQGTELRETLYDNRQVSQKETDNFVMQADKDKKPNEDCHHKAGRDESRVSKVKGLNYTGLAASICRHEIPDMFLHLRHGERFAYIELLLKKIKERSWISTLHWMYDVNCTFLRSLKANNKTNLVPEYNAIMVYHATGHKLQCQLEYHPEKISGFGMTDGEGTERLNWKLQPFFTSLKEMTPTNHSDGLSEICEFIAQQVVHKIGDVLLDRFNKAKEQLRESKEMLTTTRLSIPNGQTVLTNENIKQWKVAHKRAILHDKKKGKRRTAANQEDLKIQYFGYLWSYKAARSAITASDNIEVEQELQQQRQRAHAAMLKLEKKHLELSRWSEDTEEYKNAAKLYFEHKKKEQLSIVQSWASEYKYYKYLLTKSGHIGYKRAKKTTQATSKAASKLNESILAYNNLSEQSALFEDSTSAIQSLTMKDVIASDCWIWQHFDGLQTAGNIQSSTQWEVICVKDKFDRSLEELGFLREEIQNVEIFWKKHLAWIRQTLSSLSNNCDLITDSYRALLIAEYQRTNKKLNDYALKFANALNEITMLVEQNKDEMMTE</sequence>
<comment type="caution">
    <text evidence="3">The sequence shown here is derived from an EMBL/GenBank/DDBJ whole genome shotgun (WGS) entry which is preliminary data.</text>
</comment>
<proteinExistence type="predicted"/>
<evidence type="ECO:0000259" key="2">
    <source>
        <dbReference type="Pfam" id="PF18803"/>
    </source>
</evidence>
<dbReference type="InterPro" id="IPR040521">
    <property type="entry name" value="KDZ"/>
</dbReference>
<feature type="domain" description="CxC2-like cysteine cluster KDZ transposase-associated" evidence="2">
    <location>
        <begin position="175"/>
        <end position="263"/>
    </location>
</feature>
<evidence type="ECO:0000313" key="4">
    <source>
        <dbReference type="Proteomes" id="UP000789739"/>
    </source>
</evidence>
<feature type="region of interest" description="Disordered" evidence="1">
    <location>
        <begin position="24"/>
        <end position="57"/>
    </location>
</feature>
<organism evidence="3 4">
    <name type="scientific">Paraglomus brasilianum</name>
    <dbReference type="NCBI Taxonomy" id="144538"/>
    <lineage>
        <taxon>Eukaryota</taxon>
        <taxon>Fungi</taxon>
        <taxon>Fungi incertae sedis</taxon>
        <taxon>Mucoromycota</taxon>
        <taxon>Glomeromycotina</taxon>
        <taxon>Glomeromycetes</taxon>
        <taxon>Paraglomerales</taxon>
        <taxon>Paraglomeraceae</taxon>
        <taxon>Paraglomus</taxon>
    </lineage>
</organism>
<feature type="compositionally biased region" description="Polar residues" evidence="1">
    <location>
        <begin position="26"/>
        <end position="36"/>
    </location>
</feature>
<dbReference type="InterPro" id="IPR041457">
    <property type="entry name" value="CxC2_KDZ-assoc"/>
</dbReference>
<reference evidence="3" key="1">
    <citation type="submission" date="2021-06" db="EMBL/GenBank/DDBJ databases">
        <authorList>
            <person name="Kallberg Y."/>
            <person name="Tangrot J."/>
            <person name="Rosling A."/>
        </authorList>
    </citation>
    <scope>NUCLEOTIDE SEQUENCE</scope>
    <source>
        <strain evidence="3">BR232B</strain>
    </source>
</reference>
<dbReference type="OrthoDB" id="2505730at2759"/>
<dbReference type="AlphaFoldDB" id="A0A9N9DMR5"/>
<dbReference type="Proteomes" id="UP000789739">
    <property type="component" value="Unassembled WGS sequence"/>
</dbReference>